<dbReference type="InterPro" id="IPR029016">
    <property type="entry name" value="GAF-like_dom_sf"/>
</dbReference>
<dbReference type="InterPro" id="IPR005471">
    <property type="entry name" value="Tscrpt_reg_IclR_N"/>
</dbReference>
<dbReference type="PANTHER" id="PTHR30136">
    <property type="entry name" value="HELIX-TURN-HELIX TRANSCRIPTIONAL REGULATOR, ICLR FAMILY"/>
    <property type="match status" value="1"/>
</dbReference>
<feature type="region of interest" description="Disordered" evidence="4">
    <location>
        <begin position="1"/>
        <end position="31"/>
    </location>
</feature>
<dbReference type="Gene3D" id="1.10.10.10">
    <property type="entry name" value="Winged helix-like DNA-binding domain superfamily/Winged helix DNA-binding domain"/>
    <property type="match status" value="1"/>
</dbReference>
<dbReference type="RefSeq" id="WP_171219382.1">
    <property type="nucleotide sequence ID" value="NZ_JABEPP010000004.1"/>
</dbReference>
<dbReference type="SUPFAM" id="SSF55781">
    <property type="entry name" value="GAF domain-like"/>
    <property type="match status" value="1"/>
</dbReference>
<keyword evidence="8" id="KW-1185">Reference proteome</keyword>
<dbReference type="GO" id="GO:0045892">
    <property type="term" value="P:negative regulation of DNA-templated transcription"/>
    <property type="evidence" value="ECO:0007669"/>
    <property type="project" value="TreeGrafter"/>
</dbReference>
<dbReference type="InterPro" id="IPR036388">
    <property type="entry name" value="WH-like_DNA-bd_sf"/>
</dbReference>
<dbReference type="GO" id="GO:0003700">
    <property type="term" value="F:DNA-binding transcription factor activity"/>
    <property type="evidence" value="ECO:0007669"/>
    <property type="project" value="TreeGrafter"/>
</dbReference>
<sequence length="284" mass="30235">MTERIVNRTSSGSSPLLGAPPTGDGETSPGGPLDRYMTVLELVAAFPGAVTMSDVCLALDMPKTSAHRLLAGLSRAGLVEGGGRHRPYTLGKRLVRLLHASAEQGWVETLARPVIEALAAERGETCYLTRLVGHAVRVVFSVSPEVQWRGYVQPDLQMPPHAAATAKAILAFQPPGIIEKALEGDLVVLTSQTCTERDKILRDYESVREKGYGTCVSEIDEGLGALGYPVRLADGSILYSIGLTGPVQRIFNDNLPVRLASLEQAAAALGRSLSLGAEIAGRRL</sequence>
<reference evidence="7 8" key="1">
    <citation type="submission" date="2020-04" db="EMBL/GenBank/DDBJ databases">
        <title>Enterovirga sp. isolate from soil.</title>
        <authorList>
            <person name="Chea S."/>
            <person name="Kim D.-U."/>
        </authorList>
    </citation>
    <scope>NUCLEOTIDE SEQUENCE [LARGE SCALE GENOMIC DNA]</scope>
    <source>
        <strain evidence="7 8">DB1703</strain>
    </source>
</reference>
<keyword evidence="2" id="KW-0238">DNA-binding</keyword>
<dbReference type="InterPro" id="IPR050707">
    <property type="entry name" value="HTH_MetabolicPath_Reg"/>
</dbReference>
<proteinExistence type="predicted"/>
<dbReference type="PROSITE" id="PS51078">
    <property type="entry name" value="ICLR_ED"/>
    <property type="match status" value="1"/>
</dbReference>
<dbReference type="Pfam" id="PF09339">
    <property type="entry name" value="HTH_IclR"/>
    <property type="match status" value="1"/>
</dbReference>
<dbReference type="Proteomes" id="UP000564885">
    <property type="component" value="Unassembled WGS sequence"/>
</dbReference>
<comment type="caution">
    <text evidence="7">The sequence shown here is derived from an EMBL/GenBank/DDBJ whole genome shotgun (WGS) entry which is preliminary data.</text>
</comment>
<dbReference type="SMART" id="SM00346">
    <property type="entry name" value="HTH_ICLR"/>
    <property type="match status" value="1"/>
</dbReference>
<dbReference type="GO" id="GO:0003677">
    <property type="term" value="F:DNA binding"/>
    <property type="evidence" value="ECO:0007669"/>
    <property type="project" value="UniProtKB-KW"/>
</dbReference>
<evidence type="ECO:0000259" key="5">
    <source>
        <dbReference type="PROSITE" id="PS51077"/>
    </source>
</evidence>
<dbReference type="InterPro" id="IPR036390">
    <property type="entry name" value="WH_DNA-bd_sf"/>
</dbReference>
<dbReference type="SUPFAM" id="SSF46785">
    <property type="entry name" value="Winged helix' DNA-binding domain"/>
    <property type="match status" value="1"/>
</dbReference>
<evidence type="ECO:0000256" key="4">
    <source>
        <dbReference type="SAM" id="MobiDB-lite"/>
    </source>
</evidence>
<protein>
    <submittedName>
        <fullName evidence="7">Helix-turn-helix domain-containing protein</fullName>
    </submittedName>
</protein>
<dbReference type="EMBL" id="JABEPP010000004">
    <property type="protein sequence ID" value="NNM73946.1"/>
    <property type="molecule type" value="Genomic_DNA"/>
</dbReference>
<name>A0A849I2A8_9HYPH</name>
<keyword evidence="3" id="KW-0804">Transcription</keyword>
<organism evidence="7 8">
    <name type="scientific">Enterovirga aerilata</name>
    <dbReference type="NCBI Taxonomy" id="2730920"/>
    <lineage>
        <taxon>Bacteria</taxon>
        <taxon>Pseudomonadati</taxon>
        <taxon>Pseudomonadota</taxon>
        <taxon>Alphaproteobacteria</taxon>
        <taxon>Hyphomicrobiales</taxon>
        <taxon>Methylobacteriaceae</taxon>
        <taxon>Enterovirga</taxon>
    </lineage>
</organism>
<evidence type="ECO:0000259" key="6">
    <source>
        <dbReference type="PROSITE" id="PS51078"/>
    </source>
</evidence>
<dbReference type="PROSITE" id="PS51077">
    <property type="entry name" value="HTH_ICLR"/>
    <property type="match status" value="1"/>
</dbReference>
<dbReference type="InterPro" id="IPR014757">
    <property type="entry name" value="Tscrpt_reg_IclR_C"/>
</dbReference>
<dbReference type="Gene3D" id="3.30.450.40">
    <property type="match status" value="1"/>
</dbReference>
<evidence type="ECO:0000313" key="7">
    <source>
        <dbReference type="EMBL" id="NNM73946.1"/>
    </source>
</evidence>
<evidence type="ECO:0000256" key="2">
    <source>
        <dbReference type="ARBA" id="ARBA00023125"/>
    </source>
</evidence>
<feature type="compositionally biased region" description="Low complexity" evidence="4">
    <location>
        <begin position="9"/>
        <end position="23"/>
    </location>
</feature>
<dbReference type="Pfam" id="PF01614">
    <property type="entry name" value="IclR_C"/>
    <property type="match status" value="1"/>
</dbReference>
<evidence type="ECO:0000256" key="1">
    <source>
        <dbReference type="ARBA" id="ARBA00023015"/>
    </source>
</evidence>
<accession>A0A849I2A8</accession>
<dbReference type="PANTHER" id="PTHR30136:SF35">
    <property type="entry name" value="HTH-TYPE TRANSCRIPTIONAL REGULATOR RV1719"/>
    <property type="match status" value="1"/>
</dbReference>
<dbReference type="AlphaFoldDB" id="A0A849I2A8"/>
<evidence type="ECO:0000256" key="3">
    <source>
        <dbReference type="ARBA" id="ARBA00023163"/>
    </source>
</evidence>
<keyword evidence="1" id="KW-0805">Transcription regulation</keyword>
<feature type="domain" description="IclR-ED" evidence="6">
    <location>
        <begin position="93"/>
        <end position="275"/>
    </location>
</feature>
<gene>
    <name evidence="7" type="ORF">HJG44_16305</name>
</gene>
<feature type="domain" description="HTH iclR-type" evidence="5">
    <location>
        <begin position="30"/>
        <end position="92"/>
    </location>
</feature>
<evidence type="ECO:0000313" key="8">
    <source>
        <dbReference type="Proteomes" id="UP000564885"/>
    </source>
</evidence>